<organism evidence="4 5">
    <name type="scientific">Alloacidobacterium dinghuense</name>
    <dbReference type="NCBI Taxonomy" id="2763107"/>
    <lineage>
        <taxon>Bacteria</taxon>
        <taxon>Pseudomonadati</taxon>
        <taxon>Acidobacteriota</taxon>
        <taxon>Terriglobia</taxon>
        <taxon>Terriglobales</taxon>
        <taxon>Acidobacteriaceae</taxon>
        <taxon>Alloacidobacterium</taxon>
    </lineage>
</organism>
<reference evidence="4 5" key="1">
    <citation type="submission" date="2020-08" db="EMBL/GenBank/DDBJ databases">
        <title>Edaphobacter telluris sp. nov. and Acidobacterium dinghuensis sp. nov., two acidobacteria isolated from forest soil.</title>
        <authorList>
            <person name="Fu J."/>
            <person name="Qiu L."/>
        </authorList>
    </citation>
    <scope>NUCLEOTIDE SEQUENCE [LARGE SCALE GENOMIC DNA]</scope>
    <source>
        <strain evidence="4">4Y35</strain>
    </source>
</reference>
<dbReference type="InterPro" id="IPR013105">
    <property type="entry name" value="TPR_2"/>
</dbReference>
<feature type="repeat" description="TPR" evidence="3">
    <location>
        <begin position="108"/>
        <end position="141"/>
    </location>
</feature>
<proteinExistence type="predicted"/>
<feature type="repeat" description="TPR" evidence="3">
    <location>
        <begin position="468"/>
        <end position="501"/>
    </location>
</feature>
<dbReference type="PANTHER" id="PTHR45586">
    <property type="entry name" value="TPR REPEAT-CONTAINING PROTEIN PA4667"/>
    <property type="match status" value="1"/>
</dbReference>
<keyword evidence="1" id="KW-0677">Repeat</keyword>
<dbReference type="Pfam" id="PF14559">
    <property type="entry name" value="TPR_19"/>
    <property type="match status" value="3"/>
</dbReference>
<dbReference type="SUPFAM" id="SSF48452">
    <property type="entry name" value="TPR-like"/>
    <property type="match status" value="3"/>
</dbReference>
<evidence type="ECO:0000256" key="1">
    <source>
        <dbReference type="ARBA" id="ARBA00022737"/>
    </source>
</evidence>
<keyword evidence="5" id="KW-1185">Reference proteome</keyword>
<protein>
    <submittedName>
        <fullName evidence="4">Tetratricopeptide repeat protein</fullName>
    </submittedName>
</protein>
<evidence type="ECO:0000313" key="4">
    <source>
        <dbReference type="EMBL" id="QNI34719.1"/>
    </source>
</evidence>
<gene>
    <name evidence="4" type="ORF">H7849_01110</name>
</gene>
<evidence type="ECO:0000256" key="3">
    <source>
        <dbReference type="PROSITE-ProRule" id="PRU00339"/>
    </source>
</evidence>
<evidence type="ECO:0000256" key="2">
    <source>
        <dbReference type="ARBA" id="ARBA00022803"/>
    </source>
</evidence>
<dbReference type="PROSITE" id="PS50005">
    <property type="entry name" value="TPR"/>
    <property type="match status" value="4"/>
</dbReference>
<dbReference type="PANTHER" id="PTHR45586:SF1">
    <property type="entry name" value="LIPOPOLYSACCHARIDE ASSEMBLY PROTEIN B"/>
    <property type="match status" value="1"/>
</dbReference>
<feature type="repeat" description="TPR" evidence="3">
    <location>
        <begin position="175"/>
        <end position="208"/>
    </location>
</feature>
<dbReference type="KEGG" id="adin:H7849_01110"/>
<dbReference type="InterPro" id="IPR011990">
    <property type="entry name" value="TPR-like_helical_dom_sf"/>
</dbReference>
<sequence length="643" mass="71867">MATTYGRPDYATRAIEEYKLALNADPESPYLNSHLAELYFQTGRVRDAIAAVQEEIKKDPNNLDAHKLLGRIYLRSLGNMQNGGPSDQMLKLATDEYVKIVELEPNSTENRLLLGRLYTLNHDSTHAEEQFKAAQKLDPDSEDVVLNVAGLYSEQGDYKRAIQVLTALPDDDQTSKTLYALGQTYDQAKDSKNALIAYQKAFDLESDNLDIERALAQAQLTEGQEDAALKSFKDVAAGDTSDPQSLLRIAEIERRQGKYDDALATLKKAKDLVSDSLEINFNEALTYDALGQYDQATQILEKLVTDSEHVTGQYTDSEKNNRAIFLERLANLYREQGKTDQAVGAYQKIADLGGDYTLRGYQNIVDAYRDGHEYDKATAAARDAVTKTAKDKDANRDAKLMLASQVADTGKADEGIEMARSMLNGSPADDRTVELRLAEMYTRLKKWKEAGEAIDKADALSSKPEDKVYTYFLRGALEERQKHFDEAEAQFRKLLAVDPNNALTLNYLGYMLADRGVRLNEALTMIKKAVELDPQNYAYLDSLGWAYYKLGQYTPAEENLTKAVARNTTDPTVHDHLGELYEKTNRLKLAAAQWEQSLNQYARTDTADADPGDVSKVQKKLDSARVRLARESSGTLANDTSKQ</sequence>
<dbReference type="SMART" id="SM00028">
    <property type="entry name" value="TPR"/>
    <property type="match status" value="11"/>
</dbReference>
<dbReference type="EMBL" id="CP060394">
    <property type="protein sequence ID" value="QNI34719.1"/>
    <property type="molecule type" value="Genomic_DNA"/>
</dbReference>
<dbReference type="Gene3D" id="1.25.40.10">
    <property type="entry name" value="Tetratricopeptide repeat domain"/>
    <property type="match status" value="5"/>
</dbReference>
<dbReference type="Pfam" id="PF13176">
    <property type="entry name" value="TPR_7"/>
    <property type="match status" value="1"/>
</dbReference>
<feature type="repeat" description="TPR" evidence="3">
    <location>
        <begin position="29"/>
        <end position="62"/>
    </location>
</feature>
<evidence type="ECO:0000313" key="5">
    <source>
        <dbReference type="Proteomes" id="UP000515312"/>
    </source>
</evidence>
<dbReference type="Proteomes" id="UP000515312">
    <property type="component" value="Chromosome"/>
</dbReference>
<dbReference type="InterPro" id="IPR051012">
    <property type="entry name" value="CellSynth/LPSAsmb/PSIAsmb"/>
</dbReference>
<dbReference type="AlphaFoldDB" id="A0A7G8BQ99"/>
<accession>A0A7G8BQ99</accession>
<keyword evidence="2 3" id="KW-0802">TPR repeat</keyword>
<dbReference type="Pfam" id="PF07719">
    <property type="entry name" value="TPR_2"/>
    <property type="match status" value="1"/>
</dbReference>
<name>A0A7G8BQ99_9BACT</name>
<dbReference type="Pfam" id="PF13432">
    <property type="entry name" value="TPR_16"/>
    <property type="match status" value="1"/>
</dbReference>
<dbReference type="InterPro" id="IPR019734">
    <property type="entry name" value="TPR_rpt"/>
</dbReference>